<sequence>MSPAQAPDSVAARSSHWAAKKSLPTEADLGNHMRDGNYGVDHIWMTDVGEKRAKEVEKLQERFTPCLTAFSAHFRVCEPYTDYKGRSHFGFHCPRLSDNKSYIFCCHHNNTVFKYCCNETEFQTVMQMNLTGSADGYMHNNYSALLGVWVYGFFVVVLLVLDLLYYSSMNYDICKVYMARWGIQGKWMKPETSRWIKPTQDSRQVETQAHSQPASQPSQTAHTLKGEALTPPLMSFPSSTACSYQMPYQSNLQMLVFCLFHPCPKRTMKQMEQFCLKRQIDLVLSSNQGDDGQQRNVEKGAPPGLHIAYIVLVMGEVIKKNVELQKVEMVGFSPGGACQTQKQFAGGKGMTVIRRQIVEEEERPSCEEKTLLEKHEVRKEMVRFWCEAFFKLNKTFYSRSFTRAYKDEGTEYLYLHTSYSDSYLPGNVRIIPKSSKQPFLASGVVEMKA</sequence>
<dbReference type="InterPro" id="IPR026910">
    <property type="entry name" value="Shisa"/>
</dbReference>
<evidence type="ECO:0000313" key="8">
    <source>
        <dbReference type="EMBL" id="ETE68881.1"/>
    </source>
</evidence>
<evidence type="ECO:0000256" key="2">
    <source>
        <dbReference type="ARBA" id="ARBA00022692"/>
    </source>
</evidence>
<dbReference type="Pfam" id="PF13908">
    <property type="entry name" value="Shisa_N"/>
    <property type="match status" value="1"/>
</dbReference>
<evidence type="ECO:0000256" key="6">
    <source>
        <dbReference type="SAM" id="Phobius"/>
    </source>
</evidence>
<feature type="domain" description="Shisa N-terminal" evidence="7">
    <location>
        <begin position="76"/>
        <end position="123"/>
    </location>
</feature>
<comment type="caution">
    <text evidence="8">The sequence shown here is derived from an EMBL/GenBank/DDBJ whole genome shotgun (WGS) entry which is preliminary data.</text>
</comment>
<accession>V8P4I0</accession>
<dbReference type="Proteomes" id="UP000018936">
    <property type="component" value="Unassembled WGS sequence"/>
</dbReference>
<feature type="non-terminal residue" evidence="8">
    <location>
        <position position="1"/>
    </location>
</feature>
<dbReference type="AlphaFoldDB" id="V8P4I0"/>
<evidence type="ECO:0000256" key="1">
    <source>
        <dbReference type="ARBA" id="ARBA00004370"/>
    </source>
</evidence>
<feature type="region of interest" description="Disordered" evidence="5">
    <location>
        <begin position="198"/>
        <end position="223"/>
    </location>
</feature>
<comment type="subcellular location">
    <subcellularLocation>
        <location evidence="1">Membrane</location>
    </subcellularLocation>
</comment>
<evidence type="ECO:0000256" key="4">
    <source>
        <dbReference type="ARBA" id="ARBA00023136"/>
    </source>
</evidence>
<name>V8P4I0_OPHHA</name>
<feature type="transmembrane region" description="Helical" evidence="6">
    <location>
        <begin position="144"/>
        <end position="166"/>
    </location>
</feature>
<organism evidence="8 9">
    <name type="scientific">Ophiophagus hannah</name>
    <name type="common">King cobra</name>
    <name type="synonym">Naja hannah</name>
    <dbReference type="NCBI Taxonomy" id="8665"/>
    <lineage>
        <taxon>Eukaryota</taxon>
        <taxon>Metazoa</taxon>
        <taxon>Chordata</taxon>
        <taxon>Craniata</taxon>
        <taxon>Vertebrata</taxon>
        <taxon>Euteleostomi</taxon>
        <taxon>Lepidosauria</taxon>
        <taxon>Squamata</taxon>
        <taxon>Bifurcata</taxon>
        <taxon>Unidentata</taxon>
        <taxon>Episquamata</taxon>
        <taxon>Toxicofera</taxon>
        <taxon>Serpentes</taxon>
        <taxon>Colubroidea</taxon>
        <taxon>Elapidae</taxon>
        <taxon>Elapinae</taxon>
        <taxon>Ophiophagus</taxon>
    </lineage>
</organism>
<evidence type="ECO:0000256" key="5">
    <source>
        <dbReference type="SAM" id="MobiDB-lite"/>
    </source>
</evidence>
<dbReference type="PANTHER" id="PTHR31395">
    <property type="entry name" value="SHISA"/>
    <property type="match status" value="1"/>
</dbReference>
<dbReference type="GO" id="GO:0016020">
    <property type="term" value="C:membrane"/>
    <property type="evidence" value="ECO:0007669"/>
    <property type="project" value="UniProtKB-SubCell"/>
</dbReference>
<dbReference type="EMBL" id="AZIM01000897">
    <property type="protein sequence ID" value="ETE68881.1"/>
    <property type="molecule type" value="Genomic_DNA"/>
</dbReference>
<keyword evidence="2 6" id="KW-0812">Transmembrane</keyword>
<gene>
    <name evidence="8" type="ORF">L345_05320</name>
</gene>
<dbReference type="InterPro" id="IPR053891">
    <property type="entry name" value="Shisa_N"/>
</dbReference>
<protein>
    <recommendedName>
        <fullName evidence="7">Shisa N-terminal domain-containing protein</fullName>
    </recommendedName>
</protein>
<reference evidence="8 9" key="1">
    <citation type="journal article" date="2013" name="Proc. Natl. Acad. Sci. U.S.A.">
        <title>The king cobra genome reveals dynamic gene evolution and adaptation in the snake venom system.</title>
        <authorList>
            <person name="Vonk F.J."/>
            <person name="Casewell N.R."/>
            <person name="Henkel C.V."/>
            <person name="Heimberg A.M."/>
            <person name="Jansen H.J."/>
            <person name="McCleary R.J."/>
            <person name="Kerkkamp H.M."/>
            <person name="Vos R.A."/>
            <person name="Guerreiro I."/>
            <person name="Calvete J.J."/>
            <person name="Wuster W."/>
            <person name="Woods A.E."/>
            <person name="Logan J.M."/>
            <person name="Harrison R.A."/>
            <person name="Castoe T.A."/>
            <person name="de Koning A.P."/>
            <person name="Pollock D.D."/>
            <person name="Yandell M."/>
            <person name="Calderon D."/>
            <person name="Renjifo C."/>
            <person name="Currier R.B."/>
            <person name="Salgado D."/>
            <person name="Pla D."/>
            <person name="Sanz L."/>
            <person name="Hyder A.S."/>
            <person name="Ribeiro J.M."/>
            <person name="Arntzen J.W."/>
            <person name="van den Thillart G.E."/>
            <person name="Boetzer M."/>
            <person name="Pirovano W."/>
            <person name="Dirks R.P."/>
            <person name="Spaink H.P."/>
            <person name="Duboule D."/>
            <person name="McGlinn E."/>
            <person name="Kini R.M."/>
            <person name="Richardson M.K."/>
        </authorList>
    </citation>
    <scope>NUCLEOTIDE SEQUENCE</scope>
    <source>
        <tissue evidence="8">Blood</tissue>
    </source>
</reference>
<keyword evidence="3 6" id="KW-1133">Transmembrane helix</keyword>
<dbReference type="OrthoDB" id="9941515at2759"/>
<keyword evidence="4 6" id="KW-0472">Membrane</keyword>
<evidence type="ECO:0000256" key="3">
    <source>
        <dbReference type="ARBA" id="ARBA00022989"/>
    </source>
</evidence>
<feature type="compositionally biased region" description="Low complexity" evidence="5">
    <location>
        <begin position="207"/>
        <end position="222"/>
    </location>
</feature>
<keyword evidence="9" id="KW-1185">Reference proteome</keyword>
<evidence type="ECO:0000313" key="9">
    <source>
        <dbReference type="Proteomes" id="UP000018936"/>
    </source>
</evidence>
<evidence type="ECO:0000259" key="7">
    <source>
        <dbReference type="Pfam" id="PF13908"/>
    </source>
</evidence>
<proteinExistence type="predicted"/>
<dbReference type="PANTHER" id="PTHR31395:SF11">
    <property type="entry name" value="PROTEIN SHISA-LIKE-1"/>
    <property type="match status" value="1"/>
</dbReference>